<dbReference type="InterPro" id="IPR016163">
    <property type="entry name" value="Ald_DH_C"/>
</dbReference>
<dbReference type="CDD" id="cd07079">
    <property type="entry name" value="ALDH_F18-19_ProA-GPR"/>
    <property type="match status" value="1"/>
</dbReference>
<keyword evidence="2 7" id="KW-0028">Amino-acid biosynthesis</keyword>
<comment type="pathway">
    <text evidence="1 7">Amino-acid biosynthesis; L-proline biosynthesis; L-glutamate 5-semialdehyde from L-glutamate: step 2/2.</text>
</comment>
<dbReference type="InterPro" id="IPR012134">
    <property type="entry name" value="Glu-5-SA_DH"/>
</dbReference>
<dbReference type="PANTHER" id="PTHR11063:SF8">
    <property type="entry name" value="DELTA-1-PYRROLINE-5-CARBOXYLATE SYNTHASE"/>
    <property type="match status" value="1"/>
</dbReference>
<dbReference type="NCBIfam" id="TIGR00407">
    <property type="entry name" value="proA"/>
    <property type="match status" value="1"/>
</dbReference>
<reference evidence="9 10" key="1">
    <citation type="submission" date="2024-08" db="EMBL/GenBank/DDBJ databases">
        <title>Clostridium lapicellarii sp. nov., and Clostridium renhuaiense sp. nov., two species isolated from the mud in a fermentation cellar used for producing sauce-flavour Chinese liquors.</title>
        <authorList>
            <person name="Yang F."/>
            <person name="Wang H."/>
            <person name="Chen L.Q."/>
            <person name="Zhou N."/>
            <person name="Lu J.J."/>
            <person name="Pu X.X."/>
            <person name="Wan B."/>
            <person name="Wang L."/>
            <person name="Liu S.J."/>
        </authorList>
    </citation>
    <scope>NUCLEOTIDE SEQUENCE [LARGE SCALE GENOMIC DNA]</scope>
    <source>
        <strain evidence="9 10">MT-113</strain>
    </source>
</reference>
<dbReference type="InterPro" id="IPR016162">
    <property type="entry name" value="Ald_DH_N"/>
</dbReference>
<keyword evidence="3 7" id="KW-0641">Proline biosynthesis</keyword>
<comment type="caution">
    <text evidence="9">The sequence shown here is derived from an EMBL/GenBank/DDBJ whole genome shotgun (WGS) entry which is preliminary data.</text>
</comment>
<dbReference type="Proteomes" id="UP001565220">
    <property type="component" value="Unassembled WGS sequence"/>
</dbReference>
<evidence type="ECO:0000256" key="3">
    <source>
        <dbReference type="ARBA" id="ARBA00022650"/>
    </source>
</evidence>
<dbReference type="InterPro" id="IPR020593">
    <property type="entry name" value="G-glutamylP_reductase_CS"/>
</dbReference>
<feature type="domain" description="Aldehyde dehydrogenase" evidence="8">
    <location>
        <begin position="9"/>
        <end position="288"/>
    </location>
</feature>
<gene>
    <name evidence="7" type="primary">proA</name>
    <name evidence="9" type="ORF">AB8S09_12360</name>
</gene>
<comment type="subcellular location">
    <subcellularLocation>
        <location evidence="7">Cytoplasm</location>
    </subcellularLocation>
</comment>
<name>A0ABV4DZU9_9CLOT</name>
<dbReference type="RefSeq" id="WP_294184271.1">
    <property type="nucleotide sequence ID" value="NZ_JBGFFE010000021.1"/>
</dbReference>
<evidence type="ECO:0000313" key="9">
    <source>
        <dbReference type="EMBL" id="MEY8764424.1"/>
    </source>
</evidence>
<protein>
    <recommendedName>
        <fullName evidence="7">Gamma-glutamyl phosphate reductase</fullName>
        <shortName evidence="7">GPR</shortName>
        <ecNumber evidence="7">1.2.1.41</ecNumber>
    </recommendedName>
    <alternativeName>
        <fullName evidence="7">Glutamate-5-semialdehyde dehydrogenase</fullName>
    </alternativeName>
    <alternativeName>
        <fullName evidence="7">Glutamyl-gamma-semialdehyde dehydrogenase</fullName>
        <shortName evidence="7">GSA dehydrogenase</shortName>
    </alternativeName>
</protein>
<dbReference type="InterPro" id="IPR016161">
    <property type="entry name" value="Ald_DH/histidinol_DH"/>
</dbReference>
<evidence type="ECO:0000256" key="2">
    <source>
        <dbReference type="ARBA" id="ARBA00022605"/>
    </source>
</evidence>
<dbReference type="NCBIfam" id="NF001221">
    <property type="entry name" value="PRK00197.1"/>
    <property type="match status" value="1"/>
</dbReference>
<dbReference type="GO" id="GO:0004350">
    <property type="term" value="F:glutamate-5-semialdehyde dehydrogenase activity"/>
    <property type="evidence" value="ECO:0007669"/>
    <property type="project" value="UniProtKB-EC"/>
</dbReference>
<accession>A0ABV4DZU9</accession>
<dbReference type="HAMAP" id="MF_00412">
    <property type="entry name" value="ProA"/>
    <property type="match status" value="1"/>
</dbReference>
<keyword evidence="5 7" id="KW-0560">Oxidoreductase</keyword>
<dbReference type="PANTHER" id="PTHR11063">
    <property type="entry name" value="GLUTAMATE SEMIALDEHYDE DEHYDROGENASE"/>
    <property type="match status" value="1"/>
</dbReference>
<dbReference type="EC" id="1.2.1.41" evidence="7"/>
<comment type="function">
    <text evidence="7">Catalyzes the NADPH-dependent reduction of L-glutamate 5-phosphate into L-glutamate 5-semialdehyde and phosphate. The product spontaneously undergoes cyclization to form 1-pyrroline-5-carboxylate.</text>
</comment>
<proteinExistence type="inferred from homology"/>
<evidence type="ECO:0000313" key="10">
    <source>
        <dbReference type="Proteomes" id="UP001565220"/>
    </source>
</evidence>
<comment type="similarity">
    <text evidence="7">Belongs to the gamma-glutamyl phosphate reductase family.</text>
</comment>
<evidence type="ECO:0000256" key="7">
    <source>
        <dbReference type="HAMAP-Rule" id="MF_00412"/>
    </source>
</evidence>
<evidence type="ECO:0000256" key="5">
    <source>
        <dbReference type="ARBA" id="ARBA00023002"/>
    </source>
</evidence>
<keyword evidence="10" id="KW-1185">Reference proteome</keyword>
<keyword evidence="7" id="KW-0963">Cytoplasm</keyword>
<keyword evidence="4 7" id="KW-0521">NADP</keyword>
<dbReference type="InterPro" id="IPR015590">
    <property type="entry name" value="Aldehyde_DH_dom"/>
</dbReference>
<dbReference type="SUPFAM" id="SSF53720">
    <property type="entry name" value="ALDH-like"/>
    <property type="match status" value="1"/>
</dbReference>
<dbReference type="InterPro" id="IPR000965">
    <property type="entry name" value="GPR_dom"/>
</dbReference>
<dbReference type="PIRSF" id="PIRSF000151">
    <property type="entry name" value="GPR"/>
    <property type="match status" value="1"/>
</dbReference>
<dbReference type="Pfam" id="PF00171">
    <property type="entry name" value="Aldedh"/>
    <property type="match status" value="1"/>
</dbReference>
<evidence type="ECO:0000259" key="8">
    <source>
        <dbReference type="Pfam" id="PF00171"/>
    </source>
</evidence>
<evidence type="ECO:0000256" key="1">
    <source>
        <dbReference type="ARBA" id="ARBA00004985"/>
    </source>
</evidence>
<comment type="catalytic activity">
    <reaction evidence="6 7">
        <text>L-glutamate 5-semialdehyde + phosphate + NADP(+) = L-glutamyl 5-phosphate + NADPH + H(+)</text>
        <dbReference type="Rhea" id="RHEA:19541"/>
        <dbReference type="ChEBI" id="CHEBI:15378"/>
        <dbReference type="ChEBI" id="CHEBI:43474"/>
        <dbReference type="ChEBI" id="CHEBI:57783"/>
        <dbReference type="ChEBI" id="CHEBI:58066"/>
        <dbReference type="ChEBI" id="CHEBI:58274"/>
        <dbReference type="ChEBI" id="CHEBI:58349"/>
        <dbReference type="EC" id="1.2.1.41"/>
    </reaction>
</comment>
<dbReference type="PROSITE" id="PS01223">
    <property type="entry name" value="PROA"/>
    <property type="match status" value="1"/>
</dbReference>
<sequence length="418" mass="45802">MNVYDYVVKKARKANAAARVMSGKDTAEKNKALLSMAREIRKNKYDILKANELDLENAKKLGKSSAFIDRLSLNEKRIDSMAEGLEKVASLPDPIGEGVKMWKRPNDLRIEKVRVPLGTIGIIYEARPNVTVDASALCLKSGNSVVLRGGKEAICSNLAIYNIIYKAAVNSGLPEGAVEFIDITEREAVEVLMKLNGYIDVLIPRGGRGLISSVVKNSTVPVIETGSGNCHIYVDADADLDMAEKIVVNAKTQRPAVCNAMETLLVHKDAAGEFLPRLGSTLHKLNVEIRGCSRTQKLIPDVKLATERDYSKEFLDLILAVKVVDSMDEAIDHIYKYGTGHSEAIITNNYASSQKFLREIDAAVVYVNASTRFTDGGEFGFGSEIGISTQKLHARGPMGLNELTTTKYMVYGNGQIRE</sequence>
<dbReference type="Gene3D" id="3.40.605.10">
    <property type="entry name" value="Aldehyde Dehydrogenase, Chain A, domain 1"/>
    <property type="match status" value="1"/>
</dbReference>
<evidence type="ECO:0000256" key="6">
    <source>
        <dbReference type="ARBA" id="ARBA00049024"/>
    </source>
</evidence>
<dbReference type="Gene3D" id="3.40.309.10">
    <property type="entry name" value="Aldehyde Dehydrogenase, Chain A, domain 2"/>
    <property type="match status" value="1"/>
</dbReference>
<evidence type="ECO:0000256" key="4">
    <source>
        <dbReference type="ARBA" id="ARBA00022857"/>
    </source>
</evidence>
<organism evidence="9 10">
    <name type="scientific">Clostridium lapidicellarium</name>
    <dbReference type="NCBI Taxonomy" id="3240931"/>
    <lineage>
        <taxon>Bacteria</taxon>
        <taxon>Bacillati</taxon>
        <taxon>Bacillota</taxon>
        <taxon>Clostridia</taxon>
        <taxon>Eubacteriales</taxon>
        <taxon>Clostridiaceae</taxon>
        <taxon>Clostridium</taxon>
    </lineage>
</organism>
<dbReference type="EMBL" id="JBGFFE010000021">
    <property type="protein sequence ID" value="MEY8764424.1"/>
    <property type="molecule type" value="Genomic_DNA"/>
</dbReference>